<dbReference type="Proteomes" id="UP000796880">
    <property type="component" value="Unassembled WGS sequence"/>
</dbReference>
<gene>
    <name evidence="5" type="ORF">FNV43_RR15468</name>
</gene>
<dbReference type="GO" id="GO:0008146">
    <property type="term" value="F:sulfotransferase activity"/>
    <property type="evidence" value="ECO:0007669"/>
    <property type="project" value="InterPro"/>
</dbReference>
<protein>
    <recommendedName>
        <fullName evidence="3">Sulfotransferase</fullName>
        <ecNumber evidence="3">2.8.2.-</ecNumber>
    </recommendedName>
</protein>
<dbReference type="PANTHER" id="PTHR11783">
    <property type="entry name" value="SULFOTRANSFERASE SULT"/>
    <property type="match status" value="1"/>
</dbReference>
<dbReference type="Gene3D" id="3.40.50.300">
    <property type="entry name" value="P-loop containing nucleotide triphosphate hydrolases"/>
    <property type="match status" value="1"/>
</dbReference>
<evidence type="ECO:0000259" key="4">
    <source>
        <dbReference type="Pfam" id="PF00685"/>
    </source>
</evidence>
<accession>A0A8K0E8W5</accession>
<dbReference type="OrthoDB" id="205623at2759"/>
<proteinExistence type="inferred from homology"/>
<dbReference type="AlphaFoldDB" id="A0A8K0E8W5"/>
<evidence type="ECO:0000256" key="2">
    <source>
        <dbReference type="ARBA" id="ARBA00022679"/>
    </source>
</evidence>
<evidence type="ECO:0000313" key="5">
    <source>
        <dbReference type="EMBL" id="KAF3441554.1"/>
    </source>
</evidence>
<reference evidence="5" key="1">
    <citation type="submission" date="2020-03" db="EMBL/GenBank/DDBJ databases">
        <title>A high-quality chromosome-level genome assembly of a woody plant with both climbing and erect habits, Rhamnella rubrinervis.</title>
        <authorList>
            <person name="Lu Z."/>
            <person name="Yang Y."/>
            <person name="Zhu X."/>
            <person name="Sun Y."/>
        </authorList>
    </citation>
    <scope>NUCLEOTIDE SEQUENCE</scope>
    <source>
        <strain evidence="5">BYM</strain>
        <tissue evidence="5">Leaf</tissue>
    </source>
</reference>
<comment type="similarity">
    <text evidence="1 3">Belongs to the sulfotransferase 1 family.</text>
</comment>
<dbReference type="InterPro" id="IPR000863">
    <property type="entry name" value="Sulfotransferase_dom"/>
</dbReference>
<sequence>MESAKNISINVNEDDQELQNNIEKLVNALPKETMCGIPLFQYNGTWYPPNAIRGVISSQQLFQADESDLILASFPKSGTTWLKALIFSIVNRNRYQPKHSPLLSIQPHDLVPTIESDHFRDGLPRNLHQLSQPRIFSTHMPYASLPHSIKASNCRIVYVCRNPLDTVVSQWHFVRSMVKNNNASAQPNPIDDEFFDNYCRGFQAFCPFWDNILGYWKVSLEKPEGVLFMNYEDLKQDSVFELKRLASFLGFPFSAEEEAQGLIEEISTLCSFENLKNLEVNQKGLRLSLIPTTAYFRKGEVGDYVNHLTPSMVEILNKLVEEKFAGSGLVFKSKLNS</sequence>
<keyword evidence="6" id="KW-1185">Reference proteome</keyword>
<evidence type="ECO:0000256" key="1">
    <source>
        <dbReference type="ARBA" id="ARBA00005771"/>
    </source>
</evidence>
<comment type="caution">
    <text evidence="5">The sequence shown here is derived from an EMBL/GenBank/DDBJ whole genome shotgun (WGS) entry which is preliminary data.</text>
</comment>
<dbReference type="EC" id="2.8.2.-" evidence="3"/>
<evidence type="ECO:0000313" key="6">
    <source>
        <dbReference type="Proteomes" id="UP000796880"/>
    </source>
</evidence>
<organism evidence="5 6">
    <name type="scientific">Rhamnella rubrinervis</name>
    <dbReference type="NCBI Taxonomy" id="2594499"/>
    <lineage>
        <taxon>Eukaryota</taxon>
        <taxon>Viridiplantae</taxon>
        <taxon>Streptophyta</taxon>
        <taxon>Embryophyta</taxon>
        <taxon>Tracheophyta</taxon>
        <taxon>Spermatophyta</taxon>
        <taxon>Magnoliopsida</taxon>
        <taxon>eudicotyledons</taxon>
        <taxon>Gunneridae</taxon>
        <taxon>Pentapetalae</taxon>
        <taxon>rosids</taxon>
        <taxon>fabids</taxon>
        <taxon>Rosales</taxon>
        <taxon>Rhamnaceae</taxon>
        <taxon>rhamnoid group</taxon>
        <taxon>Rhamneae</taxon>
        <taxon>Rhamnella</taxon>
    </lineage>
</organism>
<dbReference type="Pfam" id="PF00685">
    <property type="entry name" value="Sulfotransfer_1"/>
    <property type="match status" value="1"/>
</dbReference>
<evidence type="ECO:0000256" key="3">
    <source>
        <dbReference type="RuleBase" id="RU361155"/>
    </source>
</evidence>
<dbReference type="SUPFAM" id="SSF52540">
    <property type="entry name" value="P-loop containing nucleoside triphosphate hydrolases"/>
    <property type="match status" value="1"/>
</dbReference>
<feature type="domain" description="Sulfotransferase" evidence="4">
    <location>
        <begin position="67"/>
        <end position="328"/>
    </location>
</feature>
<name>A0A8K0E8W5_9ROSA</name>
<dbReference type="InterPro" id="IPR027417">
    <property type="entry name" value="P-loop_NTPase"/>
</dbReference>
<dbReference type="EMBL" id="VOIH02000007">
    <property type="protein sequence ID" value="KAF3441554.1"/>
    <property type="molecule type" value="Genomic_DNA"/>
</dbReference>
<keyword evidence="2 3" id="KW-0808">Transferase</keyword>